<sequence>MLIYDDTFVAAMTATTQEATALGARAYGSEHLLLGLLRADDHLTQQVVRACPGLTVPAVRDAVRGAVDDAPHLARLGLAADDPAVTAPAAGQGGRLRVKHTPELQSASNQASVKWAHLRRAHALPKERTASSAVLWLAVLEPSARAPRLLEAMGIDPDGVRAAVLSALVPAGAGVVTWPTEAPVGPVMRLVHALFERTNIAR</sequence>
<dbReference type="RefSeq" id="WP_203675644.1">
    <property type="nucleotide sequence ID" value="NZ_BONP01000024.1"/>
</dbReference>
<organism evidence="1 2">
    <name type="scientific">Cellulomonas phragmiteti</name>
    <dbReference type="NCBI Taxonomy" id="478780"/>
    <lineage>
        <taxon>Bacteria</taxon>
        <taxon>Bacillati</taxon>
        <taxon>Actinomycetota</taxon>
        <taxon>Actinomycetes</taxon>
        <taxon>Micrococcales</taxon>
        <taxon>Cellulomonadaceae</taxon>
        <taxon>Cellulomonas</taxon>
    </lineage>
</organism>
<evidence type="ECO:0000313" key="1">
    <source>
        <dbReference type="EMBL" id="GIG41355.1"/>
    </source>
</evidence>
<dbReference type="Proteomes" id="UP000614741">
    <property type="component" value="Unassembled WGS sequence"/>
</dbReference>
<comment type="caution">
    <text evidence="1">The sequence shown here is derived from an EMBL/GenBank/DDBJ whole genome shotgun (WGS) entry which is preliminary data.</text>
</comment>
<dbReference type="EMBL" id="BONP01000024">
    <property type="protein sequence ID" value="GIG41355.1"/>
    <property type="molecule type" value="Genomic_DNA"/>
</dbReference>
<protein>
    <recommendedName>
        <fullName evidence="3">Clp R domain-containing protein</fullName>
    </recommendedName>
</protein>
<gene>
    <name evidence="1" type="ORF">Cph01nite_31170</name>
</gene>
<evidence type="ECO:0008006" key="3">
    <source>
        <dbReference type="Google" id="ProtNLM"/>
    </source>
</evidence>
<evidence type="ECO:0000313" key="2">
    <source>
        <dbReference type="Proteomes" id="UP000614741"/>
    </source>
</evidence>
<reference evidence="1 2" key="1">
    <citation type="submission" date="2021-01" db="EMBL/GenBank/DDBJ databases">
        <title>Whole genome shotgun sequence of Cellulomonas phragmiteti NBRC 110785.</title>
        <authorList>
            <person name="Komaki H."/>
            <person name="Tamura T."/>
        </authorList>
    </citation>
    <scope>NUCLEOTIDE SEQUENCE [LARGE SCALE GENOMIC DNA]</scope>
    <source>
        <strain evidence="1 2">NBRC 110785</strain>
    </source>
</reference>
<proteinExistence type="predicted"/>
<dbReference type="InterPro" id="IPR036628">
    <property type="entry name" value="Clp_N_dom_sf"/>
</dbReference>
<name>A0ABQ4DPR1_9CELL</name>
<dbReference type="Gene3D" id="1.10.1780.10">
    <property type="entry name" value="Clp, N-terminal domain"/>
    <property type="match status" value="1"/>
</dbReference>
<dbReference type="SUPFAM" id="SSF81923">
    <property type="entry name" value="Double Clp-N motif"/>
    <property type="match status" value="1"/>
</dbReference>
<accession>A0ABQ4DPR1</accession>
<keyword evidence="2" id="KW-1185">Reference proteome</keyword>